<name>A0ABD3XI15_SINWO</name>
<dbReference type="EMBL" id="JBJQND010000002">
    <property type="protein sequence ID" value="KAL3884662.1"/>
    <property type="molecule type" value="Genomic_DNA"/>
</dbReference>
<reference evidence="3 4" key="1">
    <citation type="submission" date="2024-11" db="EMBL/GenBank/DDBJ databases">
        <title>Chromosome-level genome assembly of the freshwater bivalve Anodonta woodiana.</title>
        <authorList>
            <person name="Chen X."/>
        </authorList>
    </citation>
    <scope>NUCLEOTIDE SEQUENCE [LARGE SCALE GENOMIC DNA]</scope>
    <source>
        <strain evidence="3">MN2024</strain>
        <tissue evidence="3">Gills</tissue>
    </source>
</reference>
<dbReference type="PROSITE" id="PS50966">
    <property type="entry name" value="ZF_SWIM"/>
    <property type="match status" value="1"/>
</dbReference>
<protein>
    <recommendedName>
        <fullName evidence="2">SWIM-type domain-containing protein</fullName>
    </recommendedName>
</protein>
<accession>A0ABD3XI15</accession>
<dbReference type="PANTHER" id="PTHR47526">
    <property type="entry name" value="ATP-DEPENDENT DNA HELICASE"/>
    <property type="match status" value="1"/>
</dbReference>
<dbReference type="Proteomes" id="UP001634394">
    <property type="component" value="Unassembled WGS sequence"/>
</dbReference>
<dbReference type="GO" id="GO:0008270">
    <property type="term" value="F:zinc ion binding"/>
    <property type="evidence" value="ECO:0007669"/>
    <property type="project" value="UniProtKB-KW"/>
</dbReference>
<keyword evidence="1" id="KW-0479">Metal-binding</keyword>
<keyword evidence="4" id="KW-1185">Reference proteome</keyword>
<proteinExistence type="predicted"/>
<keyword evidence="1" id="KW-0863">Zinc-finger</keyword>
<sequence length="179" mass="20819">MSYQYQENLALDAQQRYSVKLKLIGLDIFPYKVPADPWINDPKQWPAFEYQDVSRGTHFFVSGWVQTVFHMKTDSGHYVLKADVKPSWRVTEEPHHPWVALKKIRTCYCSTLQLLGETCSHIGALLFKIEAAVRLGYTSSTCTDRPCEWNACFVKNVEPKKNSRHNILQDCCKRETKEF</sequence>
<dbReference type="PANTHER" id="PTHR47526:SF3">
    <property type="entry name" value="PHD-TYPE DOMAIN-CONTAINING PROTEIN"/>
    <property type="match status" value="1"/>
</dbReference>
<gene>
    <name evidence="3" type="ORF">ACJMK2_024780</name>
</gene>
<evidence type="ECO:0000313" key="4">
    <source>
        <dbReference type="Proteomes" id="UP001634394"/>
    </source>
</evidence>
<dbReference type="AlphaFoldDB" id="A0ABD3XI15"/>
<evidence type="ECO:0000259" key="2">
    <source>
        <dbReference type="PROSITE" id="PS50966"/>
    </source>
</evidence>
<evidence type="ECO:0000313" key="3">
    <source>
        <dbReference type="EMBL" id="KAL3884662.1"/>
    </source>
</evidence>
<comment type="caution">
    <text evidence="3">The sequence shown here is derived from an EMBL/GenBank/DDBJ whole genome shotgun (WGS) entry which is preliminary data.</text>
</comment>
<keyword evidence="1" id="KW-0862">Zinc</keyword>
<organism evidence="3 4">
    <name type="scientific">Sinanodonta woodiana</name>
    <name type="common">Chinese pond mussel</name>
    <name type="synonym">Anodonta woodiana</name>
    <dbReference type="NCBI Taxonomy" id="1069815"/>
    <lineage>
        <taxon>Eukaryota</taxon>
        <taxon>Metazoa</taxon>
        <taxon>Spiralia</taxon>
        <taxon>Lophotrochozoa</taxon>
        <taxon>Mollusca</taxon>
        <taxon>Bivalvia</taxon>
        <taxon>Autobranchia</taxon>
        <taxon>Heteroconchia</taxon>
        <taxon>Palaeoheterodonta</taxon>
        <taxon>Unionida</taxon>
        <taxon>Unionoidea</taxon>
        <taxon>Unionidae</taxon>
        <taxon>Unioninae</taxon>
        <taxon>Sinanodonta</taxon>
    </lineage>
</organism>
<feature type="domain" description="SWIM-type" evidence="2">
    <location>
        <begin position="97"/>
        <end position="130"/>
    </location>
</feature>
<dbReference type="InterPro" id="IPR007527">
    <property type="entry name" value="Znf_SWIM"/>
</dbReference>
<evidence type="ECO:0000256" key="1">
    <source>
        <dbReference type="PROSITE-ProRule" id="PRU00325"/>
    </source>
</evidence>